<keyword evidence="5" id="KW-0067">ATP-binding</keyword>
<dbReference type="PANTHER" id="PTHR10285">
    <property type="entry name" value="URIDINE KINASE"/>
    <property type="match status" value="1"/>
</dbReference>
<dbReference type="NCBIfam" id="NF004018">
    <property type="entry name" value="PRK05480.1"/>
    <property type="match status" value="1"/>
</dbReference>
<comment type="pathway">
    <text evidence="1 5">Pyrimidine metabolism; UMP biosynthesis via salvage pathway; UMP from uridine: step 1/1.</text>
</comment>
<evidence type="ECO:0000313" key="9">
    <source>
        <dbReference type="Proteomes" id="UP000664859"/>
    </source>
</evidence>
<keyword evidence="4 5" id="KW-0418">Kinase</keyword>
<evidence type="ECO:0000313" key="8">
    <source>
        <dbReference type="EMBL" id="KAG5180460.1"/>
    </source>
</evidence>
<evidence type="ECO:0000256" key="2">
    <source>
        <dbReference type="ARBA" id="ARBA00022679"/>
    </source>
</evidence>
<comment type="similarity">
    <text evidence="5">Belongs to the uridine kinase family.</text>
</comment>
<dbReference type="Pfam" id="PF00485">
    <property type="entry name" value="PRK"/>
    <property type="match status" value="1"/>
</dbReference>
<dbReference type="GO" id="GO:0005524">
    <property type="term" value="F:ATP binding"/>
    <property type="evidence" value="ECO:0007669"/>
    <property type="project" value="UniProtKB-KW"/>
</dbReference>
<dbReference type="SUPFAM" id="SSF52540">
    <property type="entry name" value="P-loop containing nucleoside triphosphate hydrolases"/>
    <property type="match status" value="1"/>
</dbReference>
<keyword evidence="3 5" id="KW-0547">Nucleotide-binding</keyword>
<dbReference type="Gene3D" id="3.40.50.300">
    <property type="entry name" value="P-loop containing nucleotide triphosphate hydrolases"/>
    <property type="match status" value="1"/>
</dbReference>
<dbReference type="Proteomes" id="UP000664859">
    <property type="component" value="Unassembled WGS sequence"/>
</dbReference>
<keyword evidence="6" id="KW-0812">Transmembrane</keyword>
<comment type="caution">
    <text evidence="8">The sequence shown here is derived from an EMBL/GenBank/DDBJ whole genome shotgun (WGS) entry which is preliminary data.</text>
</comment>
<dbReference type="UniPathway" id="UPA00574">
    <property type="reaction ID" value="UER00637"/>
</dbReference>
<feature type="transmembrane region" description="Helical" evidence="6">
    <location>
        <begin position="6"/>
        <end position="22"/>
    </location>
</feature>
<dbReference type="InterPro" id="IPR006083">
    <property type="entry name" value="PRK/URK"/>
</dbReference>
<dbReference type="EMBL" id="JAFCMP010000390">
    <property type="protein sequence ID" value="KAG5180460.1"/>
    <property type="molecule type" value="Genomic_DNA"/>
</dbReference>
<accession>A0A836CBP6</accession>
<proteinExistence type="inferred from homology"/>
<sequence>MEYPVLFRVAAVTSVCLFLAAARRTRRRRAAAADAEHAAEHVHAGYVSGLCDLPLPAGTPKRLKLEEAASNLEGEQVAASLVSRLTDKVESGRGPIIVGIAGGTGSGKTTLARAVYESLNPDNVTYICHDQYYRDLRHISKTAQAETNFNFDHPDSLETELLIEHLQLLRQGNTVQLPTYDFKTHSRCASPATMTAEPRRVVLLEGECMLLFSDEALRKEIDIKIFVDTDADVRLIRRMKRDTVERGRTVESVIKQYLATVRPMHEQYVEPSRRHCDMIVPIGLNAVALDLVVSRLRFAIGH</sequence>
<dbReference type="NCBIfam" id="TIGR00235">
    <property type="entry name" value="udk"/>
    <property type="match status" value="1"/>
</dbReference>
<comment type="catalytic activity">
    <reaction evidence="5">
        <text>uridine + ATP = UMP + ADP + H(+)</text>
        <dbReference type="Rhea" id="RHEA:16825"/>
        <dbReference type="ChEBI" id="CHEBI:15378"/>
        <dbReference type="ChEBI" id="CHEBI:16704"/>
        <dbReference type="ChEBI" id="CHEBI:30616"/>
        <dbReference type="ChEBI" id="CHEBI:57865"/>
        <dbReference type="ChEBI" id="CHEBI:456216"/>
        <dbReference type="EC" id="2.7.1.48"/>
    </reaction>
</comment>
<dbReference type="GO" id="GO:0044211">
    <property type="term" value="P:CTP salvage"/>
    <property type="evidence" value="ECO:0007669"/>
    <property type="project" value="UniProtKB-UniPathway"/>
</dbReference>
<keyword evidence="6" id="KW-1133">Transmembrane helix</keyword>
<dbReference type="PRINTS" id="PR00988">
    <property type="entry name" value="URIDINKINASE"/>
</dbReference>
<dbReference type="InterPro" id="IPR000764">
    <property type="entry name" value="Uridine_kinase-like"/>
</dbReference>
<keyword evidence="9" id="KW-1185">Reference proteome</keyword>
<dbReference type="GO" id="GO:0016787">
    <property type="term" value="F:hydrolase activity"/>
    <property type="evidence" value="ECO:0007669"/>
    <property type="project" value="UniProtKB-KW"/>
</dbReference>
<evidence type="ECO:0000259" key="7">
    <source>
        <dbReference type="Pfam" id="PF00485"/>
    </source>
</evidence>
<keyword evidence="6" id="KW-0472">Membrane</keyword>
<dbReference type="AlphaFoldDB" id="A0A836CBP6"/>
<keyword evidence="8" id="KW-0378">Hydrolase</keyword>
<feature type="domain" description="Phosphoribulokinase/uridine kinase" evidence="7">
    <location>
        <begin position="97"/>
        <end position="282"/>
    </location>
</feature>
<dbReference type="GO" id="GO:0004849">
    <property type="term" value="F:uridine kinase activity"/>
    <property type="evidence" value="ECO:0007669"/>
    <property type="project" value="UniProtKB-EC"/>
</dbReference>
<name>A0A836CBP6_9STRA</name>
<evidence type="ECO:0000256" key="1">
    <source>
        <dbReference type="ARBA" id="ARBA00004690"/>
    </source>
</evidence>
<protein>
    <recommendedName>
        <fullName evidence="5">Uridine kinase</fullName>
        <ecNumber evidence="5">2.7.1.48</ecNumber>
    </recommendedName>
</protein>
<dbReference type="GO" id="GO:0044206">
    <property type="term" value="P:UMP salvage"/>
    <property type="evidence" value="ECO:0007669"/>
    <property type="project" value="UniProtKB-UniPathway"/>
</dbReference>
<evidence type="ECO:0000256" key="5">
    <source>
        <dbReference type="RuleBase" id="RU003825"/>
    </source>
</evidence>
<gene>
    <name evidence="8" type="ORF">JKP88DRAFT_323934</name>
</gene>
<reference evidence="8" key="1">
    <citation type="submission" date="2021-02" db="EMBL/GenBank/DDBJ databases">
        <title>First Annotated Genome of the Yellow-green Alga Tribonema minus.</title>
        <authorList>
            <person name="Mahan K.M."/>
        </authorList>
    </citation>
    <scope>NUCLEOTIDE SEQUENCE</scope>
    <source>
        <strain evidence="8">UTEX B ZZ1240</strain>
    </source>
</reference>
<dbReference type="InterPro" id="IPR027417">
    <property type="entry name" value="P-loop_NTPase"/>
</dbReference>
<evidence type="ECO:0000256" key="4">
    <source>
        <dbReference type="ARBA" id="ARBA00022777"/>
    </source>
</evidence>
<evidence type="ECO:0000256" key="6">
    <source>
        <dbReference type="SAM" id="Phobius"/>
    </source>
</evidence>
<organism evidence="8 9">
    <name type="scientific">Tribonema minus</name>
    <dbReference type="NCBI Taxonomy" id="303371"/>
    <lineage>
        <taxon>Eukaryota</taxon>
        <taxon>Sar</taxon>
        <taxon>Stramenopiles</taxon>
        <taxon>Ochrophyta</taxon>
        <taxon>PX clade</taxon>
        <taxon>Xanthophyceae</taxon>
        <taxon>Tribonematales</taxon>
        <taxon>Tribonemataceae</taxon>
        <taxon>Tribonema</taxon>
    </lineage>
</organism>
<comment type="pathway">
    <text evidence="5">Pyrimidine metabolism; CTP biosynthesis via salvage pathway; CTP from cytidine: step 1/3.</text>
</comment>
<evidence type="ECO:0000256" key="3">
    <source>
        <dbReference type="ARBA" id="ARBA00022741"/>
    </source>
</evidence>
<dbReference type="EC" id="2.7.1.48" evidence="5"/>
<dbReference type="CDD" id="cd02023">
    <property type="entry name" value="UMPK"/>
    <property type="match status" value="1"/>
</dbReference>
<comment type="catalytic activity">
    <reaction evidence="5">
        <text>cytidine + ATP = CMP + ADP + H(+)</text>
        <dbReference type="Rhea" id="RHEA:24674"/>
        <dbReference type="ChEBI" id="CHEBI:15378"/>
        <dbReference type="ChEBI" id="CHEBI:17562"/>
        <dbReference type="ChEBI" id="CHEBI:30616"/>
        <dbReference type="ChEBI" id="CHEBI:60377"/>
        <dbReference type="ChEBI" id="CHEBI:456216"/>
        <dbReference type="EC" id="2.7.1.48"/>
    </reaction>
</comment>
<keyword evidence="2 5" id="KW-0808">Transferase</keyword>
<dbReference type="UniPathway" id="UPA00579">
    <property type="reaction ID" value="UER00640"/>
</dbReference>
<dbReference type="OrthoDB" id="10257085at2759"/>